<dbReference type="GO" id="GO:0006629">
    <property type="term" value="P:lipid metabolic process"/>
    <property type="evidence" value="ECO:0007669"/>
    <property type="project" value="InterPro"/>
</dbReference>
<evidence type="ECO:0000313" key="3">
    <source>
        <dbReference type="Proteomes" id="UP000032352"/>
    </source>
</evidence>
<dbReference type="PANTHER" id="PTHR46211:SF14">
    <property type="entry name" value="GLYCEROPHOSPHODIESTER PHOSPHODIESTERASE"/>
    <property type="match status" value="1"/>
</dbReference>
<dbReference type="Proteomes" id="UP000032352">
    <property type="component" value="Chromosome"/>
</dbReference>
<organism evidence="2 3">
    <name type="scientific">Thalassomonas viridans</name>
    <dbReference type="NCBI Taxonomy" id="137584"/>
    <lineage>
        <taxon>Bacteria</taxon>
        <taxon>Pseudomonadati</taxon>
        <taxon>Pseudomonadota</taxon>
        <taxon>Gammaproteobacteria</taxon>
        <taxon>Alteromonadales</taxon>
        <taxon>Colwelliaceae</taxon>
        <taxon>Thalassomonas</taxon>
    </lineage>
</organism>
<protein>
    <submittedName>
        <fullName evidence="2">Glycerophosphodiester phosphodiesterase</fullName>
    </submittedName>
</protein>
<feature type="domain" description="GP-PDE" evidence="1">
    <location>
        <begin position="1"/>
        <end position="237"/>
    </location>
</feature>
<reference evidence="2 3" key="1">
    <citation type="journal article" date="2015" name="Genome Announc.">
        <title>Draft Genome Sequences of Marine Isolates of Thalassomonas viridans and Thalassomonas actiniarum.</title>
        <authorList>
            <person name="Olonade I."/>
            <person name="van Zyl L.J."/>
            <person name="Trindade M."/>
        </authorList>
    </citation>
    <scope>NUCLEOTIDE SEQUENCE [LARGE SCALE GENOMIC DNA]</scope>
    <source>
        <strain evidence="2 3">XOM25</strain>
    </source>
</reference>
<keyword evidence="3" id="KW-1185">Reference proteome</keyword>
<dbReference type="InterPro" id="IPR030395">
    <property type="entry name" value="GP_PDE_dom"/>
</dbReference>
<dbReference type="EMBL" id="CP059733">
    <property type="protein sequence ID" value="WDE04980.1"/>
    <property type="molecule type" value="Genomic_DNA"/>
</dbReference>
<sequence>MEIFAHRGASAAFPENTLLAFEQAILQGADGIELDVQYHHSGEFIILHDSYLDVTTNGRGAYDELPLSELMQLDAGRQQKIPTLTQALALIKGRCPVNIELKDPHSEPRRLASITGLLRQTLEQAVAGQRFSWADFIVSSFNHHLLPAVLRQCPRVKTAALIASCPLTYGEFTQALEVQQLNVAIDCLNPALVQDAHSRGLLLGVYTVDRLQDIRRCYSLGVDVIFSNAPDKSRDYLKKLKDSNI</sequence>
<dbReference type="InterPro" id="IPR017946">
    <property type="entry name" value="PLC-like_Pdiesterase_TIM-brl"/>
</dbReference>
<dbReference type="RefSeq" id="WP_044840070.1">
    <property type="nucleotide sequence ID" value="NZ_CP059733.1"/>
</dbReference>
<accession>A0AAF0C986</accession>
<proteinExistence type="predicted"/>
<dbReference type="PROSITE" id="PS51704">
    <property type="entry name" value="GP_PDE"/>
    <property type="match status" value="1"/>
</dbReference>
<dbReference type="GO" id="GO:0008081">
    <property type="term" value="F:phosphoric diester hydrolase activity"/>
    <property type="evidence" value="ECO:0007669"/>
    <property type="project" value="InterPro"/>
</dbReference>
<dbReference type="KEGG" id="tvd:SG34_027375"/>
<dbReference type="AlphaFoldDB" id="A0AAF0C986"/>
<dbReference type="SUPFAM" id="SSF51695">
    <property type="entry name" value="PLC-like phosphodiesterases"/>
    <property type="match status" value="1"/>
</dbReference>
<evidence type="ECO:0000313" key="2">
    <source>
        <dbReference type="EMBL" id="WDE04980.1"/>
    </source>
</evidence>
<gene>
    <name evidence="2" type="ORF">SG34_027375</name>
</gene>
<name>A0AAF0C986_9GAMM</name>
<dbReference type="Gene3D" id="3.20.20.190">
    <property type="entry name" value="Phosphatidylinositol (PI) phosphodiesterase"/>
    <property type="match status" value="1"/>
</dbReference>
<reference evidence="2 3" key="2">
    <citation type="journal article" date="2022" name="Mar. Drugs">
        <title>Bioassay-Guided Fractionation Leads to the Detection of Cholic Acid Generated by the Rare Thalassomonas sp.</title>
        <authorList>
            <person name="Pheiffer F."/>
            <person name="Schneider Y.K."/>
            <person name="Hansen E.H."/>
            <person name="Andersen J.H."/>
            <person name="Isaksson J."/>
            <person name="Busche T."/>
            <person name="R C."/>
            <person name="Kalinowski J."/>
            <person name="Zyl L.V."/>
            <person name="Trindade M."/>
        </authorList>
    </citation>
    <scope>NUCLEOTIDE SEQUENCE [LARGE SCALE GENOMIC DNA]</scope>
    <source>
        <strain evidence="2 3">XOM25</strain>
    </source>
</reference>
<dbReference type="PANTHER" id="PTHR46211">
    <property type="entry name" value="GLYCEROPHOSPHORYL DIESTER PHOSPHODIESTERASE"/>
    <property type="match status" value="1"/>
</dbReference>
<evidence type="ECO:0000259" key="1">
    <source>
        <dbReference type="PROSITE" id="PS51704"/>
    </source>
</evidence>
<dbReference type="Pfam" id="PF03009">
    <property type="entry name" value="GDPD"/>
    <property type="match status" value="1"/>
</dbReference>